<keyword evidence="3" id="KW-0813">Transport</keyword>
<keyword evidence="6 10" id="KW-0472">Membrane</keyword>
<dbReference type="InterPro" id="IPR004776">
    <property type="entry name" value="Mem_transp_PIN-like"/>
</dbReference>
<evidence type="ECO:0000256" key="6">
    <source>
        <dbReference type="ARBA" id="ARBA00023136"/>
    </source>
</evidence>
<feature type="compositionally biased region" description="Basic residues" evidence="9">
    <location>
        <begin position="30"/>
        <end position="40"/>
    </location>
</feature>
<organism evidence="11 12">
    <name type="scientific">Chloropicon primus</name>
    <dbReference type="NCBI Taxonomy" id="1764295"/>
    <lineage>
        <taxon>Eukaryota</taxon>
        <taxon>Viridiplantae</taxon>
        <taxon>Chlorophyta</taxon>
        <taxon>Chloropicophyceae</taxon>
        <taxon>Chloropicales</taxon>
        <taxon>Chloropicaceae</taxon>
        <taxon>Chloropicon</taxon>
    </lineage>
</organism>
<feature type="transmembrane region" description="Helical" evidence="10">
    <location>
        <begin position="459"/>
        <end position="480"/>
    </location>
</feature>
<dbReference type="STRING" id="1764295.A0A5B8MHD6"/>
<dbReference type="GO" id="GO:0012505">
    <property type="term" value="C:endomembrane system"/>
    <property type="evidence" value="ECO:0007669"/>
    <property type="project" value="UniProtKB-SubCell"/>
</dbReference>
<name>A0A5B8MHD6_9CHLO</name>
<evidence type="ECO:0000313" key="12">
    <source>
        <dbReference type="Proteomes" id="UP000316726"/>
    </source>
</evidence>
<feature type="transmembrane region" description="Helical" evidence="10">
    <location>
        <begin position="114"/>
        <end position="133"/>
    </location>
</feature>
<evidence type="ECO:0000313" key="11">
    <source>
        <dbReference type="EMBL" id="QDZ19859.1"/>
    </source>
</evidence>
<feature type="region of interest" description="Disordered" evidence="9">
    <location>
        <begin position="18"/>
        <end position="61"/>
    </location>
</feature>
<accession>A0A5B8MHD6</accession>
<comment type="similarity">
    <text evidence="8">Belongs to the auxin efflux carrier (TC 2.A.69.2) family.</text>
</comment>
<dbReference type="PANTHER" id="PTHR31651:SF36">
    <property type="entry name" value="AUXIN EFFLUX CARRIER FAMILY PROTEIN"/>
    <property type="match status" value="1"/>
</dbReference>
<protein>
    <recommendedName>
        <fullName evidence="13">Auxin efflux carrier protein</fullName>
    </recommendedName>
</protein>
<feature type="transmembrane region" description="Helical" evidence="10">
    <location>
        <begin position="280"/>
        <end position="303"/>
    </location>
</feature>
<proteinExistence type="inferred from homology"/>
<evidence type="ECO:0000256" key="5">
    <source>
        <dbReference type="ARBA" id="ARBA00022989"/>
    </source>
</evidence>
<dbReference type="AlphaFoldDB" id="A0A5B8MHD6"/>
<reference evidence="11 12" key="1">
    <citation type="submission" date="2018-07" db="EMBL/GenBank/DDBJ databases">
        <title>The complete nuclear genome of the prasinophyte Chloropicon primus (CCMP1205).</title>
        <authorList>
            <person name="Pombert J.-F."/>
            <person name="Otis C."/>
            <person name="Turmel M."/>
            <person name="Lemieux C."/>
        </authorList>
    </citation>
    <scope>NUCLEOTIDE SEQUENCE [LARGE SCALE GENOMIC DNA]</scope>
    <source>
        <strain evidence="11 12">CCMP1205</strain>
    </source>
</reference>
<comment type="subcellular location">
    <subcellularLocation>
        <location evidence="2">Endomembrane system</location>
    </subcellularLocation>
    <subcellularLocation>
        <location evidence="1">Membrane</location>
        <topology evidence="1">Multi-pass membrane protein</topology>
    </subcellularLocation>
</comment>
<keyword evidence="4 10" id="KW-0812">Transmembrane</keyword>
<evidence type="ECO:0000256" key="2">
    <source>
        <dbReference type="ARBA" id="ARBA00004308"/>
    </source>
</evidence>
<evidence type="ECO:0000256" key="3">
    <source>
        <dbReference type="ARBA" id="ARBA00022448"/>
    </source>
</evidence>
<comment type="function">
    <text evidence="7">Involved in cellular auxin homeostasis by regulating auxin metabolism. Regulates intracellular auxin accumulation at the endoplasmic reticulum and thus auxin availability for nuclear auxin signaling.</text>
</comment>
<evidence type="ECO:0000256" key="9">
    <source>
        <dbReference type="SAM" id="MobiDB-lite"/>
    </source>
</evidence>
<dbReference type="EMBL" id="CP031036">
    <property type="protein sequence ID" value="QDZ19859.1"/>
    <property type="molecule type" value="Genomic_DNA"/>
</dbReference>
<dbReference type="OrthoDB" id="191139at2759"/>
<feature type="transmembrane region" description="Helical" evidence="10">
    <location>
        <begin position="236"/>
        <end position="259"/>
    </location>
</feature>
<dbReference type="Pfam" id="PF03547">
    <property type="entry name" value="Mem_trans"/>
    <property type="match status" value="1"/>
</dbReference>
<feature type="transmembrane region" description="Helical" evidence="10">
    <location>
        <begin position="380"/>
        <end position="406"/>
    </location>
</feature>
<keyword evidence="5 10" id="KW-1133">Transmembrane helix</keyword>
<dbReference type="GO" id="GO:0080162">
    <property type="term" value="P:endoplasmic reticulum to cytosol auxin transport"/>
    <property type="evidence" value="ECO:0007669"/>
    <property type="project" value="InterPro"/>
</dbReference>
<evidence type="ECO:0000256" key="8">
    <source>
        <dbReference type="ARBA" id="ARBA00025752"/>
    </source>
</evidence>
<dbReference type="InterPro" id="IPR045033">
    <property type="entry name" value="PILS1/3/4/5/7"/>
</dbReference>
<dbReference type="Proteomes" id="UP000316726">
    <property type="component" value="Chromosome 3"/>
</dbReference>
<sequence length="482" mass="51042">MMSKAMLLDARRVSHGARAAKLAGPSVPRGRVRACARRGARGTPSSPPQRRGAAREGTSRGLREAATTARAFDQVALSSACSTTFKLVLLCGVISKLMKIQMLPSQTPVILSKVAFNVLLPCLLCSKVAVTLIKLGDPSMLGVPIVGFLQIGVGLAAGAVLYSIAERFLVSKEVPAKAMAVGGASDGPAEGEVTTEQKTSQVMKSIVKASCAFGNSVTLPLIFFSTLLSGAQYDLAAGYTALFLIAWSPALWSLGYAMFVSNDGVEKKENMSFLQKIGSFLASLKQYMNPPMIGVLAGVVIGLTPLSNVFFPSTESMAGASFVTKLALGIPKSAMELVELMAGSLLAIQTMVLAASLLPTDGPKDKPLDWKELLSPKSKLEVGALIITLFVRFLVVPFAGLGIVNVFQTMKWLPNDPICYLVVLVQAVMPSAQNIVLLMNLQSSTRPLAPVMARILLQIYLLSVVPLALWMGFLLPMIGLGG</sequence>
<feature type="transmembrane region" description="Helical" evidence="10">
    <location>
        <begin position="145"/>
        <end position="165"/>
    </location>
</feature>
<keyword evidence="12" id="KW-1185">Reference proteome</keyword>
<feature type="transmembrane region" description="Helical" evidence="10">
    <location>
        <begin position="418"/>
        <end position="439"/>
    </location>
</feature>
<evidence type="ECO:0000256" key="10">
    <source>
        <dbReference type="SAM" id="Phobius"/>
    </source>
</evidence>
<evidence type="ECO:0000256" key="4">
    <source>
        <dbReference type="ARBA" id="ARBA00022692"/>
    </source>
</evidence>
<feature type="transmembrane region" description="Helical" evidence="10">
    <location>
        <begin position="206"/>
        <end position="224"/>
    </location>
</feature>
<evidence type="ECO:0000256" key="1">
    <source>
        <dbReference type="ARBA" id="ARBA00004141"/>
    </source>
</evidence>
<gene>
    <name evidence="11" type="ORF">A3770_03p23770</name>
</gene>
<dbReference type="GO" id="GO:0016020">
    <property type="term" value="C:membrane"/>
    <property type="evidence" value="ECO:0007669"/>
    <property type="project" value="UniProtKB-SubCell"/>
</dbReference>
<dbReference type="PANTHER" id="PTHR31651">
    <property type="match status" value="1"/>
</dbReference>
<evidence type="ECO:0000256" key="7">
    <source>
        <dbReference type="ARBA" id="ARBA00025100"/>
    </source>
</evidence>
<evidence type="ECO:0008006" key="13">
    <source>
        <dbReference type="Google" id="ProtNLM"/>
    </source>
</evidence>